<comment type="caution">
    <text evidence="1">The sequence shown here is derived from an EMBL/GenBank/DDBJ whole genome shotgun (WGS) entry which is preliminary data.</text>
</comment>
<dbReference type="Proteomes" id="UP000601789">
    <property type="component" value="Unassembled WGS sequence"/>
</dbReference>
<keyword evidence="2" id="KW-1185">Reference proteome</keyword>
<dbReference type="EMBL" id="JADGMQ010000002">
    <property type="protein sequence ID" value="MBI1619735.1"/>
    <property type="molecule type" value="Genomic_DNA"/>
</dbReference>
<protein>
    <submittedName>
        <fullName evidence="1">Chemotaxis protein MotC</fullName>
    </submittedName>
</protein>
<proteinExistence type="predicted"/>
<organism evidence="1 2">
    <name type="scientific">Aquamicrobium zhengzhouense</name>
    <dbReference type="NCBI Taxonomy" id="2781738"/>
    <lineage>
        <taxon>Bacteria</taxon>
        <taxon>Pseudomonadati</taxon>
        <taxon>Pseudomonadota</taxon>
        <taxon>Alphaproteobacteria</taxon>
        <taxon>Hyphomicrobiales</taxon>
        <taxon>Phyllobacteriaceae</taxon>
        <taxon>Aquamicrobium</taxon>
    </lineage>
</organism>
<name>A0ABS0SAP3_9HYPH</name>
<sequence>MDLQPYQMVRSLQLVQDRIAGGDHASLPMQNKLLEMIDTRFRSSSQEDFSDERNIRALLVYAMSGGNPSTVASRLGRLELPDMDRTAGDAVLAYLLGDAVQARTALASIDPTRYANDVAAFLSLIMGSVLAGDRYDEALSHLDRARLLGPGTLVEEAALRRTVALAVAKGDGERFIAASEQYARRFLRSPYAAQFAEAFVEGTINLRETLNLTRFEQTVDWMTGEQARTIYLRLSRQAAIDGDAELLAFATDRVKKYPVGRDGMRDARAELYSTLSSVTSTTVTETLDRLEGLNNAGLSVKDRALLEAAKTVAHEVVAPVSPQSLPATARPATDADEAAIDRGLIESTRARLGEIDKLLEESGR</sequence>
<dbReference type="RefSeq" id="WP_198474412.1">
    <property type="nucleotide sequence ID" value="NZ_JADGMQ010000002.1"/>
</dbReference>
<accession>A0ABS0SAP3</accession>
<evidence type="ECO:0000313" key="1">
    <source>
        <dbReference type="EMBL" id="MBI1619735.1"/>
    </source>
</evidence>
<reference evidence="1 2" key="1">
    <citation type="submission" date="2020-10" db="EMBL/GenBank/DDBJ databases">
        <title>Aquamicrobium zhengzhouensis sp. nov., a exopolysaccharide producing bacterium isolated from farmland soil.</title>
        <authorList>
            <person name="Wang X."/>
        </authorList>
    </citation>
    <scope>NUCLEOTIDE SEQUENCE [LARGE SCALE GENOMIC DNA]</scope>
    <source>
        <strain evidence="2">cd-1</strain>
    </source>
</reference>
<evidence type="ECO:0000313" key="2">
    <source>
        <dbReference type="Proteomes" id="UP000601789"/>
    </source>
</evidence>
<gene>
    <name evidence="1" type="ORF">IOD40_03530</name>
</gene>